<evidence type="ECO:0000313" key="3">
    <source>
        <dbReference type="Proteomes" id="UP000262878"/>
    </source>
</evidence>
<dbReference type="AlphaFoldDB" id="A0A348WQ96"/>
<dbReference type="Gene3D" id="1.10.800.10">
    <property type="entry name" value="Aromatic amino acid hydroxylase"/>
    <property type="match status" value="1"/>
</dbReference>
<dbReference type="EC" id="1.14.16.1" evidence="2"/>
<sequence length="50" mass="5809">YRIDIIQPVYYTINSVDELFEISDMDIMALVREAMELGLFEPKFPPKDAA</sequence>
<proteinExistence type="predicted"/>
<dbReference type="GO" id="GO:0004505">
    <property type="term" value="F:phenylalanine 4-monooxygenase activity"/>
    <property type="evidence" value="ECO:0007669"/>
    <property type="project" value="UniProtKB-EC"/>
</dbReference>
<dbReference type="InterPro" id="IPR036329">
    <property type="entry name" value="Aro-AA_hydroxylase_C_sf"/>
</dbReference>
<gene>
    <name evidence="2" type="primary">phhA</name>
    <name evidence="2" type="ORF">DCR58_07985</name>
</gene>
<feature type="non-terminal residue" evidence="2">
    <location>
        <position position="1"/>
    </location>
</feature>
<keyword evidence="2" id="KW-0560">Oxidoreductase</keyword>
<organism evidence="2 3">
    <name type="scientific">Idiomarina baltica</name>
    <dbReference type="NCBI Taxonomy" id="190892"/>
    <lineage>
        <taxon>Bacteria</taxon>
        <taxon>Pseudomonadati</taxon>
        <taxon>Pseudomonadota</taxon>
        <taxon>Gammaproteobacteria</taxon>
        <taxon>Alteromonadales</taxon>
        <taxon>Idiomarinaceae</taxon>
        <taxon>Idiomarina</taxon>
    </lineage>
</organism>
<evidence type="ECO:0000313" key="2">
    <source>
        <dbReference type="EMBL" id="HAR56708.1"/>
    </source>
</evidence>
<evidence type="ECO:0000259" key="1">
    <source>
        <dbReference type="PROSITE" id="PS51410"/>
    </source>
</evidence>
<dbReference type="InterPro" id="IPR019774">
    <property type="entry name" value="Aromatic-AA_hydroxylase_C"/>
</dbReference>
<accession>A0A348WQ96</accession>
<dbReference type="EMBL" id="DMUP01000187">
    <property type="protein sequence ID" value="HAR56708.1"/>
    <property type="molecule type" value="Genomic_DNA"/>
</dbReference>
<dbReference type="STRING" id="314276.OS145_07152"/>
<dbReference type="GO" id="GO:0005506">
    <property type="term" value="F:iron ion binding"/>
    <property type="evidence" value="ECO:0007669"/>
    <property type="project" value="InterPro"/>
</dbReference>
<dbReference type="SUPFAM" id="SSF56534">
    <property type="entry name" value="Aromatic aminoacid monoxygenases, catalytic and oligomerization domains"/>
    <property type="match status" value="1"/>
</dbReference>
<dbReference type="PROSITE" id="PS51410">
    <property type="entry name" value="BH4_AAA_HYDROXYL_2"/>
    <property type="match status" value="1"/>
</dbReference>
<dbReference type="Proteomes" id="UP000262878">
    <property type="component" value="Unassembled WGS sequence"/>
</dbReference>
<dbReference type="InterPro" id="IPR036951">
    <property type="entry name" value="ArAA_hydroxylase_sf"/>
</dbReference>
<reference evidence="2 3" key="1">
    <citation type="journal article" date="2018" name="Nat. Biotechnol.">
        <title>A standardized bacterial taxonomy based on genome phylogeny substantially revises the tree of life.</title>
        <authorList>
            <person name="Parks D.H."/>
            <person name="Chuvochina M."/>
            <person name="Waite D.W."/>
            <person name="Rinke C."/>
            <person name="Skarshewski A."/>
            <person name="Chaumeil P.A."/>
            <person name="Hugenholtz P."/>
        </authorList>
    </citation>
    <scope>NUCLEOTIDE SEQUENCE [LARGE SCALE GENOMIC DNA]</scope>
    <source>
        <strain evidence="2">UBA9360</strain>
    </source>
</reference>
<comment type="caution">
    <text evidence="2">The sequence shown here is derived from an EMBL/GenBank/DDBJ whole genome shotgun (WGS) entry which is preliminary data.</text>
</comment>
<name>A0A348WQ96_9GAMM</name>
<protein>
    <submittedName>
        <fullName evidence="2">Phenylalanine 4-monooxygenase</fullName>
        <ecNumber evidence="2">1.14.16.1</ecNumber>
    </submittedName>
</protein>
<keyword evidence="2" id="KW-0503">Monooxygenase</keyword>
<feature type="domain" description="Biopterin-dependent aromatic amino acid hydroxylase family profile" evidence="1">
    <location>
        <begin position="1"/>
        <end position="50"/>
    </location>
</feature>